<protein>
    <submittedName>
        <fullName evidence="3">Uncharacterized protein</fullName>
    </submittedName>
</protein>
<keyword evidence="2" id="KW-0472">Membrane</keyword>
<feature type="region of interest" description="Disordered" evidence="1">
    <location>
        <begin position="233"/>
        <end position="267"/>
    </location>
</feature>
<evidence type="ECO:0000256" key="2">
    <source>
        <dbReference type="SAM" id="Phobius"/>
    </source>
</evidence>
<proteinExistence type="predicted"/>
<name>A0ABV7P7D7_9PSEU</name>
<reference evidence="4" key="1">
    <citation type="journal article" date="2019" name="Int. J. Syst. Evol. Microbiol.">
        <title>The Global Catalogue of Microorganisms (GCM) 10K type strain sequencing project: providing services to taxonomists for standard genome sequencing and annotation.</title>
        <authorList>
            <consortium name="The Broad Institute Genomics Platform"/>
            <consortium name="The Broad Institute Genome Sequencing Center for Infectious Disease"/>
            <person name="Wu L."/>
            <person name="Ma J."/>
        </authorList>
    </citation>
    <scope>NUCLEOTIDE SEQUENCE [LARGE SCALE GENOMIC DNA]</scope>
    <source>
        <strain evidence="4">CGMCC 4.7676</strain>
    </source>
</reference>
<gene>
    <name evidence="3" type="ORF">ACFOSH_30835</name>
</gene>
<keyword evidence="2" id="KW-0812">Transmembrane</keyword>
<evidence type="ECO:0000256" key="1">
    <source>
        <dbReference type="SAM" id="MobiDB-lite"/>
    </source>
</evidence>
<sequence length="267" mass="27316">MDELENRLRGITLAEPPLGFDPDEVAGTAAKKVRSRRAVFATGAATLAVIAATAAVFVAPGEGPAVAPAGPPPRPPVLSVPSPSSAPPPVSETVDLTAQKAKLTGHLSTALPGVLTGVKDIRIHSVHQLRTWDVLIFMIGYRDVSGADRSLVVTLLGTESAKRGFSLEDSCEPGRKTRGDFGADIGGVTGGEPVDCVKLPQADGSTVVVTGIVPSLPPGDVEPSRHATAYRADGTSVAVSAGGGDGGSRPADDQLIKLVTDPELTLR</sequence>
<keyword evidence="4" id="KW-1185">Reference proteome</keyword>
<dbReference type="RefSeq" id="WP_378242848.1">
    <property type="nucleotide sequence ID" value="NZ_JBHRWK010000058.1"/>
</dbReference>
<organism evidence="3 4">
    <name type="scientific">Amycolatopsis speibonae</name>
    <dbReference type="NCBI Taxonomy" id="1450224"/>
    <lineage>
        <taxon>Bacteria</taxon>
        <taxon>Bacillati</taxon>
        <taxon>Actinomycetota</taxon>
        <taxon>Actinomycetes</taxon>
        <taxon>Pseudonocardiales</taxon>
        <taxon>Pseudonocardiaceae</taxon>
        <taxon>Amycolatopsis</taxon>
    </lineage>
</organism>
<dbReference type="Proteomes" id="UP001595645">
    <property type="component" value="Unassembled WGS sequence"/>
</dbReference>
<evidence type="ECO:0000313" key="3">
    <source>
        <dbReference type="EMBL" id="MFC3453854.1"/>
    </source>
</evidence>
<dbReference type="EMBL" id="JBHRWK010000058">
    <property type="protein sequence ID" value="MFC3453854.1"/>
    <property type="molecule type" value="Genomic_DNA"/>
</dbReference>
<keyword evidence="2" id="KW-1133">Transmembrane helix</keyword>
<feature type="transmembrane region" description="Helical" evidence="2">
    <location>
        <begin position="38"/>
        <end position="59"/>
    </location>
</feature>
<accession>A0ABV7P7D7</accession>
<comment type="caution">
    <text evidence="3">The sequence shown here is derived from an EMBL/GenBank/DDBJ whole genome shotgun (WGS) entry which is preliminary data.</text>
</comment>
<evidence type="ECO:0000313" key="4">
    <source>
        <dbReference type="Proteomes" id="UP001595645"/>
    </source>
</evidence>
<feature type="compositionally biased region" description="Pro residues" evidence="1">
    <location>
        <begin position="69"/>
        <end position="90"/>
    </location>
</feature>
<feature type="region of interest" description="Disordered" evidence="1">
    <location>
        <begin position="66"/>
        <end position="92"/>
    </location>
</feature>